<comment type="similarity">
    <text evidence="5">Belongs to the class VI-like SAM-binding methyltransferase superfamily. Isoprenylcysteine carboxyl methyltransferase family.</text>
</comment>
<keyword evidence="5" id="KW-0808">Transferase</keyword>
<keyword evidence="2 5" id="KW-0812">Transmembrane</keyword>
<dbReference type="GO" id="GO:0005789">
    <property type="term" value="C:endoplasmic reticulum membrane"/>
    <property type="evidence" value="ECO:0007669"/>
    <property type="project" value="UniProtKB-SubCell"/>
</dbReference>
<accession>A0A4Y9Z3S8</accession>
<dbReference type="GO" id="GO:0032259">
    <property type="term" value="P:methylation"/>
    <property type="evidence" value="ECO:0007669"/>
    <property type="project" value="UniProtKB-KW"/>
</dbReference>
<feature type="transmembrane region" description="Helical" evidence="5">
    <location>
        <begin position="249"/>
        <end position="267"/>
    </location>
</feature>
<evidence type="ECO:0000313" key="8">
    <source>
        <dbReference type="Proteomes" id="UP000298390"/>
    </source>
</evidence>
<dbReference type="Gene3D" id="1.20.120.1630">
    <property type="match status" value="1"/>
</dbReference>
<comment type="caution">
    <text evidence="7">The sequence shown here is derived from an EMBL/GenBank/DDBJ whole genome shotgun (WGS) entry which is preliminary data.</text>
</comment>
<dbReference type="EMBL" id="SEKV01000029">
    <property type="protein sequence ID" value="TFY68501.1"/>
    <property type="molecule type" value="Genomic_DNA"/>
</dbReference>
<evidence type="ECO:0000256" key="5">
    <source>
        <dbReference type="RuleBase" id="RU362022"/>
    </source>
</evidence>
<keyword evidence="3 5" id="KW-1133">Transmembrane helix</keyword>
<evidence type="ECO:0000313" key="7">
    <source>
        <dbReference type="EMBL" id="TFY68501.1"/>
    </source>
</evidence>
<keyword evidence="5" id="KW-0256">Endoplasmic reticulum</keyword>
<reference evidence="7 8" key="1">
    <citation type="submission" date="2019-01" db="EMBL/GenBank/DDBJ databases">
        <title>Genome sequencing of the rare red list fungi Fomitopsis rosea.</title>
        <authorList>
            <person name="Buettner E."/>
            <person name="Kellner H."/>
        </authorList>
    </citation>
    <scope>NUCLEOTIDE SEQUENCE [LARGE SCALE GENOMIC DNA]</scope>
    <source>
        <strain evidence="7 8">DSM 105464</strain>
    </source>
</reference>
<comment type="subcellular location">
    <subcellularLocation>
        <location evidence="5">Endoplasmic reticulum membrane</location>
        <topology evidence="5">Multi-pass membrane protein</topology>
    </subcellularLocation>
    <subcellularLocation>
        <location evidence="1">Membrane</location>
        <topology evidence="1">Multi-pass membrane protein</topology>
    </subcellularLocation>
</comment>
<comment type="catalytic activity">
    <reaction evidence="5">
        <text>[protein]-C-terminal S-[(2E,6E)-farnesyl]-L-cysteine + S-adenosyl-L-methionine = [protein]-C-terminal S-[(2E,6E)-farnesyl]-L-cysteine methyl ester + S-adenosyl-L-homocysteine</text>
        <dbReference type="Rhea" id="RHEA:21672"/>
        <dbReference type="Rhea" id="RHEA-COMP:12125"/>
        <dbReference type="Rhea" id="RHEA-COMP:12126"/>
        <dbReference type="ChEBI" id="CHEBI:57856"/>
        <dbReference type="ChEBI" id="CHEBI:59789"/>
        <dbReference type="ChEBI" id="CHEBI:90510"/>
        <dbReference type="ChEBI" id="CHEBI:90511"/>
        <dbReference type="EC" id="2.1.1.100"/>
    </reaction>
</comment>
<dbReference type="InterPro" id="IPR007269">
    <property type="entry name" value="ICMT_MeTrfase"/>
</dbReference>
<proteinExistence type="inferred from homology"/>
<evidence type="ECO:0000256" key="2">
    <source>
        <dbReference type="ARBA" id="ARBA00022692"/>
    </source>
</evidence>
<keyword evidence="4 5" id="KW-0472">Membrane</keyword>
<sequence>MSGGSNSVFPTDLASGVSRSGRKPTCHRGRSLLTSYAYNYLYSGPPASSILSQGDRLLLSMSLVKIPLLFTGLLSGYVILTPPQPKVSTKDRHQDVKPFERWFSATVHIHSIALKTLSCVAPMLEAAVIVAGRFPDHPLSQMVLTTLVPGPQSLTRKIACTGAFLASWAVGTLGAAVRYQCYQTMGRFFTFEVSIRDGHQIVQDGWYGIVRHPSYISGAFSLVGLGLMHAVAGSWMRECGVLQTPVGKTLVGIYAGLTVYVTLSMAWRSREEDRILKEQFGEQWEEYAGKDLGAVRFSNPYHT</sequence>
<dbReference type="PANTHER" id="PTHR12714">
    <property type="entry name" value="PROTEIN-S ISOPRENYLCYSTEINE O-METHYLTRANSFERASE"/>
    <property type="match status" value="1"/>
</dbReference>
<dbReference type="EC" id="2.1.1.100" evidence="5"/>
<evidence type="ECO:0000256" key="3">
    <source>
        <dbReference type="ARBA" id="ARBA00022989"/>
    </source>
</evidence>
<name>A0A4Y9Z3S8_9APHY</name>
<dbReference type="PANTHER" id="PTHR12714:SF9">
    <property type="entry name" value="PROTEIN-S-ISOPRENYLCYSTEINE O-METHYLTRANSFERASE"/>
    <property type="match status" value="1"/>
</dbReference>
<evidence type="ECO:0000256" key="4">
    <source>
        <dbReference type="ARBA" id="ARBA00023136"/>
    </source>
</evidence>
<dbReference type="Proteomes" id="UP000298390">
    <property type="component" value="Unassembled WGS sequence"/>
</dbReference>
<keyword evidence="5" id="KW-0949">S-adenosyl-L-methionine</keyword>
<comment type="caution">
    <text evidence="5">Lacks conserved residue(s) required for the propagation of feature annotation.</text>
</comment>
<dbReference type="GO" id="GO:0004671">
    <property type="term" value="F:protein C-terminal S-isoprenylcysteine carboxyl O-methyltransferase activity"/>
    <property type="evidence" value="ECO:0007669"/>
    <property type="project" value="UniProtKB-EC"/>
</dbReference>
<dbReference type="Pfam" id="PF04140">
    <property type="entry name" value="ICMT"/>
    <property type="match status" value="1"/>
</dbReference>
<gene>
    <name evidence="7" type="ORF">EVJ58_g981</name>
</gene>
<organism evidence="7 8">
    <name type="scientific">Rhodofomes roseus</name>
    <dbReference type="NCBI Taxonomy" id="34475"/>
    <lineage>
        <taxon>Eukaryota</taxon>
        <taxon>Fungi</taxon>
        <taxon>Dikarya</taxon>
        <taxon>Basidiomycota</taxon>
        <taxon>Agaricomycotina</taxon>
        <taxon>Agaricomycetes</taxon>
        <taxon>Polyporales</taxon>
        <taxon>Rhodofomes</taxon>
    </lineage>
</organism>
<feature type="transmembrane region" description="Helical" evidence="5">
    <location>
        <begin position="215"/>
        <end position="237"/>
    </location>
</feature>
<evidence type="ECO:0000256" key="1">
    <source>
        <dbReference type="ARBA" id="ARBA00004141"/>
    </source>
</evidence>
<feature type="region of interest" description="Disordered" evidence="6">
    <location>
        <begin position="1"/>
        <end position="26"/>
    </location>
</feature>
<feature type="transmembrane region" description="Helical" evidence="5">
    <location>
        <begin position="57"/>
        <end position="80"/>
    </location>
</feature>
<keyword evidence="5" id="KW-0489">Methyltransferase</keyword>
<dbReference type="STRING" id="34475.A0A4Y9Z3S8"/>
<evidence type="ECO:0000256" key="6">
    <source>
        <dbReference type="SAM" id="MobiDB-lite"/>
    </source>
</evidence>
<protein>
    <recommendedName>
        <fullName evidence="5">Protein-S-isoprenylcysteine O-methyltransferase</fullName>
        <ecNumber evidence="5">2.1.1.100</ecNumber>
    </recommendedName>
</protein>
<dbReference type="AlphaFoldDB" id="A0A4Y9Z3S8"/>